<feature type="domain" description="TmcB/TmcC TPR repeats" evidence="3">
    <location>
        <begin position="543"/>
        <end position="654"/>
    </location>
</feature>
<gene>
    <name evidence="4" type="ORF">PAPYR_6521</name>
</gene>
<feature type="compositionally biased region" description="Pro residues" evidence="1">
    <location>
        <begin position="1030"/>
        <end position="1040"/>
    </location>
</feature>
<feature type="transmembrane region" description="Helical" evidence="2">
    <location>
        <begin position="906"/>
        <end position="924"/>
    </location>
</feature>
<dbReference type="EMBL" id="JAPMOS010000038">
    <property type="protein sequence ID" value="KAJ4457845.1"/>
    <property type="molecule type" value="Genomic_DNA"/>
</dbReference>
<feature type="transmembrane region" description="Helical" evidence="2">
    <location>
        <begin position="118"/>
        <end position="139"/>
    </location>
</feature>
<feature type="compositionally biased region" description="Low complexity" evidence="1">
    <location>
        <begin position="1101"/>
        <end position="1112"/>
    </location>
</feature>
<feature type="transmembrane region" description="Helical" evidence="2">
    <location>
        <begin position="173"/>
        <end position="197"/>
    </location>
</feature>
<evidence type="ECO:0000256" key="1">
    <source>
        <dbReference type="SAM" id="MobiDB-lite"/>
    </source>
</evidence>
<feature type="region of interest" description="Disordered" evidence="1">
    <location>
        <begin position="650"/>
        <end position="720"/>
    </location>
</feature>
<evidence type="ECO:0000313" key="4">
    <source>
        <dbReference type="EMBL" id="KAJ4457845.1"/>
    </source>
</evidence>
<feature type="transmembrane region" description="Helical" evidence="2">
    <location>
        <begin position="256"/>
        <end position="275"/>
    </location>
</feature>
<feature type="transmembrane region" description="Helical" evidence="2">
    <location>
        <begin position="35"/>
        <end position="56"/>
    </location>
</feature>
<feature type="transmembrane region" description="Helical" evidence="2">
    <location>
        <begin position="1347"/>
        <end position="1370"/>
    </location>
</feature>
<feature type="transmembrane region" description="Helical" evidence="2">
    <location>
        <begin position="760"/>
        <end position="782"/>
    </location>
</feature>
<reference evidence="4" key="1">
    <citation type="journal article" date="2022" name="bioRxiv">
        <title>Genomics of Preaxostyla Flagellates Illuminates Evolutionary Transitions and the Path Towards Mitochondrial Loss.</title>
        <authorList>
            <person name="Novak L.V.F."/>
            <person name="Treitli S.C."/>
            <person name="Pyrih J."/>
            <person name="Halakuc P."/>
            <person name="Pipaliya S.V."/>
            <person name="Vacek V."/>
            <person name="Brzon O."/>
            <person name="Soukal P."/>
            <person name="Eme L."/>
            <person name="Dacks J.B."/>
            <person name="Karnkowska A."/>
            <person name="Elias M."/>
            <person name="Hampl V."/>
        </authorList>
    </citation>
    <scope>NUCLEOTIDE SEQUENCE</scope>
    <source>
        <strain evidence="4">RCP-MX</strain>
    </source>
</reference>
<evidence type="ECO:0000259" key="3">
    <source>
        <dbReference type="Pfam" id="PF25474"/>
    </source>
</evidence>
<feature type="transmembrane region" description="Helical" evidence="2">
    <location>
        <begin position="944"/>
        <end position="968"/>
    </location>
</feature>
<evidence type="ECO:0000313" key="5">
    <source>
        <dbReference type="Proteomes" id="UP001141327"/>
    </source>
</evidence>
<keyword evidence="2" id="KW-0472">Membrane</keyword>
<feature type="compositionally biased region" description="Polar residues" evidence="1">
    <location>
        <begin position="1284"/>
        <end position="1297"/>
    </location>
</feature>
<feature type="transmembrane region" description="Helical" evidence="2">
    <location>
        <begin position="81"/>
        <end position="106"/>
    </location>
</feature>
<sequence length="1597" mass="172812">MQREELINKFERGLFALYYLLKLDSAMPRLKGLCVLYFFQTIQLVFIIVAIPTVFYKTQWVQIPLYLIDFSFSKISPLTTYISFGICAGFTVLIVLCAILCEIFFHKDSGAVLWPLRFVRWSYFIFTWVFLIPVLGSFLDILDCRYLPDGTVVHDLFPDIQCWAMPHIIPSVVALVVLTIFLISTFGGAILSVLLYFHRTASTTVCKCLIVCAGRVLTAHTVLRAIIILVATALMLGLLVWMMPYHTRLASMLYTAQYWLAFLAALEWTILNVGLPQWATEWAPFVVFAGVCLLTTPIAVLGMFIRYNRTLALPRATVLRILAVKPPPTRVGPAGPAGGTHPTPAAPQESPPAAAARPPQRPMAVSPSEALLAATESVMDRSESQSPPVPSTSPSPSLPATTTSTLALIPRAPAPAKAPAKPAGLTPAQLFSRQAQQSMGMPLADVIMARCFFSWQVEWATRYLRCVGRPRSVGAGTLYAKGMSKFPESHGLLLNYAEFMQAFQRNPAASIALIRRASGLAGSALDTRFAIYSAERTFETAGEGSSHSAAGFMSALTLKRHMRQAQANHKRAKKRLARVWAFLMRPHYEMRSLPPLLDSAVAQANTALESYASLLQSFPSNVTLLRAYGSLLQDLYGDTELADSIFTQADQMEDTPGGPGAGDDLSLHSARVAPSARPRAAPPGASGTGPQPAPMVKAPSVMSRRSHGGKSALGEESKLSEGGGIDYRGVLHFLMHRHDTTQDETTGDDDDGRGCSIPRMVGLVLFGLHLVAIAVLGVLLFIQSTAISGSTDLGIMVRGTANCSLLVEKVSYEARKLVEMLLVESGGQPTNVTFGAESQTTIAHLTRRMFTLATTLAELLLNSGAKGDFKTAWMTWSNPVLLPAASDGVLATMTFDTLNLTVQSELLYLVLNGPLVLGPALTNMSTVMALSHDSANFAMTTAPAWSGILAGVFFLVAGVSSLLALGFVTRERKAVLHYYFNLPKELIQSEYTRLQKQQEEEAASEAGSVAANETPTGGAAPARLRLRPWATPPSQPPCPPRCIRCPTGRPARRHPGSGRHPKAFPGPPVLEEDESASHHETSYESHTVATSPEGPAAHLGPVLDPVVASALPPLAPADPGSQRTHSRGSPAPASSALLGRGTPLTPNSFFGHLPEGGPICDSVVSLPPAMRPTMALDISESHAVSDISAMSHPSAANSQGVLAALLLTQGPRGPSSLGQDTTTDEDHTRFDHLSEVPQSNTDSRDLLGMTLGSTGGIGGSGHPHQVNPHELAAAHKYSTASAAGSEQHSVRSQSMTMQEEEEEDEAAMAAQVEANRKKRIAEVHAEEERLKERERNLKQMRVLTKGIVTRVLTALFFGTLFIVITGVVGLTHIDQVAMYSTKLAAYGGRLSELGQTSNLAYQLVHNRSFTYLPFADQDPAVDIRIRQILSADTLYPGVKTSRTLLRTMTRSALTNLTAISRAIRPWGKLLVVLASPIETLFGHFVDKGKLRGIRRGAQNRRKLGLFRVPSSPRKSRGLARFHGSPSVDPGEGGILMEMSMDGQHFRVPQEASEKTQTIRITVQVWLKVSCDYFENENFSSGHNLVHWPGGHFFGGVY</sequence>
<keyword evidence="5" id="KW-1185">Reference proteome</keyword>
<dbReference type="PANTHER" id="PTHR31600">
    <property type="entry name" value="TINY MACROCYSTS PROTEIN B-RELATED"/>
    <property type="match status" value="1"/>
</dbReference>
<protein>
    <recommendedName>
        <fullName evidence="3">TmcB/TmcC TPR repeats domain-containing protein</fullName>
    </recommendedName>
</protein>
<feature type="transmembrane region" description="Helical" evidence="2">
    <location>
        <begin position="282"/>
        <end position="305"/>
    </location>
</feature>
<feature type="compositionally biased region" description="Low complexity" evidence="1">
    <location>
        <begin position="1274"/>
        <end position="1283"/>
    </location>
</feature>
<feature type="compositionally biased region" description="Low complexity" evidence="1">
    <location>
        <begin position="1004"/>
        <end position="1029"/>
    </location>
</feature>
<feature type="region of interest" description="Disordered" evidence="1">
    <location>
        <begin position="330"/>
        <end position="402"/>
    </location>
</feature>
<feature type="compositionally biased region" description="Low complexity" evidence="1">
    <location>
        <begin position="339"/>
        <end position="364"/>
    </location>
</feature>
<feature type="compositionally biased region" description="Basic and acidic residues" evidence="1">
    <location>
        <begin position="1224"/>
        <end position="1234"/>
    </location>
</feature>
<feature type="compositionally biased region" description="Pro residues" evidence="1">
    <location>
        <begin position="387"/>
        <end position="397"/>
    </location>
</feature>
<feature type="region of interest" description="Disordered" evidence="1">
    <location>
        <begin position="997"/>
        <end position="1142"/>
    </location>
</feature>
<feature type="region of interest" description="Disordered" evidence="1">
    <location>
        <begin position="1210"/>
        <end position="1300"/>
    </location>
</feature>
<proteinExistence type="predicted"/>
<keyword evidence="2" id="KW-1133">Transmembrane helix</keyword>
<feature type="compositionally biased region" description="Low complexity" evidence="1">
    <location>
        <begin position="669"/>
        <end position="690"/>
    </location>
</feature>
<dbReference type="Proteomes" id="UP001141327">
    <property type="component" value="Unassembled WGS sequence"/>
</dbReference>
<name>A0ABQ8UM52_9EUKA</name>
<organism evidence="4 5">
    <name type="scientific">Paratrimastix pyriformis</name>
    <dbReference type="NCBI Taxonomy" id="342808"/>
    <lineage>
        <taxon>Eukaryota</taxon>
        <taxon>Metamonada</taxon>
        <taxon>Preaxostyla</taxon>
        <taxon>Paratrimastigidae</taxon>
        <taxon>Paratrimastix</taxon>
    </lineage>
</organism>
<feature type="compositionally biased region" description="Basic residues" evidence="1">
    <location>
        <begin position="1050"/>
        <end position="1062"/>
    </location>
</feature>
<comment type="caution">
    <text evidence="4">The sequence shown here is derived from an EMBL/GenBank/DDBJ whole genome shotgun (WGS) entry which is preliminary data.</text>
</comment>
<evidence type="ECO:0000256" key="2">
    <source>
        <dbReference type="SAM" id="Phobius"/>
    </source>
</evidence>
<dbReference type="InterPro" id="IPR057352">
    <property type="entry name" value="TPR_TmcB/C"/>
</dbReference>
<feature type="transmembrane region" description="Helical" evidence="2">
    <location>
        <begin position="225"/>
        <end position="244"/>
    </location>
</feature>
<dbReference type="PANTHER" id="PTHR31600:SF2">
    <property type="entry name" value="GAMETE ENRICHED GENE 10 PROTEIN-RELATED"/>
    <property type="match status" value="1"/>
</dbReference>
<dbReference type="Pfam" id="PF25474">
    <property type="entry name" value="TPR_TmcB"/>
    <property type="match status" value="1"/>
</dbReference>
<dbReference type="InterPro" id="IPR052994">
    <property type="entry name" value="Tiny_macrocysts_regulators"/>
</dbReference>
<accession>A0ABQ8UM52</accession>
<keyword evidence="2" id="KW-0812">Transmembrane</keyword>